<protein>
    <submittedName>
        <fullName evidence="1">Uncharacterized protein</fullName>
    </submittedName>
</protein>
<proteinExistence type="predicted"/>
<evidence type="ECO:0000313" key="1">
    <source>
        <dbReference type="EMBL" id="OBZ68195.1"/>
    </source>
</evidence>
<comment type="caution">
    <text evidence="1">The sequence shown here is derived from an EMBL/GenBank/DDBJ whole genome shotgun (WGS) entry which is preliminary data.</text>
</comment>
<name>A0A1C7LTP7_GRIFR</name>
<sequence length="84" mass="9685">MDSYRANTTDQVKIKFLSILNIEALKREVEHTGYPPRKSVKLPKYSSHASCLMDTYPKVPRGSEFSSQCILSNRKRATRSETEY</sequence>
<dbReference type="Proteomes" id="UP000092993">
    <property type="component" value="Unassembled WGS sequence"/>
</dbReference>
<reference evidence="1 2" key="1">
    <citation type="submission" date="2016-03" db="EMBL/GenBank/DDBJ databases">
        <title>Whole genome sequencing of Grifola frondosa 9006-11.</title>
        <authorList>
            <person name="Min B."/>
            <person name="Park H."/>
            <person name="Kim J.-G."/>
            <person name="Cho H."/>
            <person name="Oh Y.-L."/>
            <person name="Kong W.-S."/>
            <person name="Choi I.-G."/>
        </authorList>
    </citation>
    <scope>NUCLEOTIDE SEQUENCE [LARGE SCALE GENOMIC DNA]</scope>
    <source>
        <strain evidence="1 2">9006-11</strain>
    </source>
</reference>
<gene>
    <name evidence="1" type="ORF">A0H81_11705</name>
</gene>
<dbReference type="EMBL" id="LUGG01000022">
    <property type="protein sequence ID" value="OBZ68195.1"/>
    <property type="molecule type" value="Genomic_DNA"/>
</dbReference>
<accession>A0A1C7LTP7</accession>
<evidence type="ECO:0000313" key="2">
    <source>
        <dbReference type="Proteomes" id="UP000092993"/>
    </source>
</evidence>
<dbReference type="AlphaFoldDB" id="A0A1C7LTP7"/>
<organism evidence="1 2">
    <name type="scientific">Grifola frondosa</name>
    <name type="common">Maitake</name>
    <name type="synonym">Polyporus frondosus</name>
    <dbReference type="NCBI Taxonomy" id="5627"/>
    <lineage>
        <taxon>Eukaryota</taxon>
        <taxon>Fungi</taxon>
        <taxon>Dikarya</taxon>
        <taxon>Basidiomycota</taxon>
        <taxon>Agaricomycotina</taxon>
        <taxon>Agaricomycetes</taxon>
        <taxon>Polyporales</taxon>
        <taxon>Grifolaceae</taxon>
        <taxon>Grifola</taxon>
    </lineage>
</organism>
<keyword evidence="2" id="KW-1185">Reference proteome</keyword>